<reference evidence="3 4" key="1">
    <citation type="submission" date="2006-02" db="EMBL/GenBank/DDBJ databases">
        <authorList>
            <person name="Pinhassi J."/>
            <person name="Pedros-Alio C."/>
            <person name="Ferriera S."/>
            <person name="Johnson J."/>
            <person name="Kravitz S."/>
            <person name="Halpern A."/>
            <person name="Remington K."/>
            <person name="Beeson K."/>
            <person name="Tran B."/>
            <person name="Rogers Y.-H."/>
            <person name="Friedman R."/>
            <person name="Venter J.C."/>
        </authorList>
    </citation>
    <scope>NUCLEOTIDE SEQUENCE [LARGE SCALE GENOMIC DNA]</scope>
    <source>
        <strain evidence="3 4">MED297</strain>
    </source>
</reference>
<gene>
    <name evidence="3" type="ORF">MED297_15340</name>
</gene>
<dbReference type="HOGENOM" id="CLU_298065_0_0_6"/>
<dbReference type="Proteomes" id="UP000005953">
    <property type="component" value="Unassembled WGS sequence"/>
</dbReference>
<dbReference type="Pfam" id="PF00534">
    <property type="entry name" value="Glycos_transf_1"/>
    <property type="match status" value="1"/>
</dbReference>
<feature type="domain" description="Glycosyl transferase family 1" evidence="1">
    <location>
        <begin position="806"/>
        <end position="982"/>
    </location>
</feature>
<evidence type="ECO:0000313" key="4">
    <source>
        <dbReference type="Proteomes" id="UP000005953"/>
    </source>
</evidence>
<dbReference type="RefSeq" id="WP_008043173.1">
    <property type="nucleotide sequence ID" value="NZ_CH724150.1"/>
</dbReference>
<dbReference type="InterPro" id="IPR029044">
    <property type="entry name" value="Nucleotide-diphossugar_trans"/>
</dbReference>
<comment type="caution">
    <text evidence="3">The sequence shown here is derived from an EMBL/GenBank/DDBJ whole genome shotgun (WGS) entry which is preliminary data.</text>
</comment>
<dbReference type="Gene3D" id="3.90.550.10">
    <property type="entry name" value="Spore Coat Polysaccharide Biosynthesis Protein SpsA, Chain A"/>
    <property type="match status" value="1"/>
</dbReference>
<dbReference type="Gene3D" id="3.40.50.2000">
    <property type="entry name" value="Glycogen Phosphorylase B"/>
    <property type="match status" value="2"/>
</dbReference>
<evidence type="ECO:0000259" key="2">
    <source>
        <dbReference type="Pfam" id="PF00535"/>
    </source>
</evidence>
<dbReference type="CDD" id="cd03801">
    <property type="entry name" value="GT4_PimA-like"/>
    <property type="match status" value="1"/>
</dbReference>
<name>A4BIY3_9GAMM</name>
<dbReference type="SUPFAM" id="SSF53756">
    <property type="entry name" value="UDP-Glycosyltransferase/glycogen phosphorylase"/>
    <property type="match status" value="1"/>
</dbReference>
<proteinExistence type="predicted"/>
<dbReference type="Pfam" id="PF00535">
    <property type="entry name" value="Glycos_transf_2"/>
    <property type="match status" value="1"/>
</dbReference>
<organism evidence="3 4">
    <name type="scientific">Reinekea blandensis MED297</name>
    <dbReference type="NCBI Taxonomy" id="314283"/>
    <lineage>
        <taxon>Bacteria</taxon>
        <taxon>Pseudomonadati</taxon>
        <taxon>Pseudomonadota</taxon>
        <taxon>Gammaproteobacteria</taxon>
        <taxon>Oceanospirillales</taxon>
        <taxon>Saccharospirillaceae</taxon>
        <taxon>Reinekea</taxon>
    </lineage>
</organism>
<feature type="domain" description="Glycosyltransferase 2-like" evidence="2">
    <location>
        <begin position="209"/>
        <end position="337"/>
    </location>
</feature>
<dbReference type="STRING" id="314283.MED297_15340"/>
<dbReference type="InterPro" id="IPR001173">
    <property type="entry name" value="Glyco_trans_2-like"/>
</dbReference>
<protein>
    <submittedName>
        <fullName evidence="3">Predicted glycosyltransferase</fullName>
    </submittedName>
</protein>
<dbReference type="OrthoDB" id="5291101at2"/>
<dbReference type="AlphaFoldDB" id="A4BIY3"/>
<evidence type="ECO:0000259" key="1">
    <source>
        <dbReference type="Pfam" id="PF00534"/>
    </source>
</evidence>
<evidence type="ECO:0000313" key="3">
    <source>
        <dbReference type="EMBL" id="EAR07916.1"/>
    </source>
</evidence>
<dbReference type="InterPro" id="IPR001296">
    <property type="entry name" value="Glyco_trans_1"/>
</dbReference>
<dbReference type="GO" id="GO:0016757">
    <property type="term" value="F:glycosyltransferase activity"/>
    <property type="evidence" value="ECO:0007669"/>
    <property type="project" value="InterPro"/>
</dbReference>
<dbReference type="PANTHER" id="PTHR43179:SF7">
    <property type="entry name" value="RHAMNOSYLTRANSFERASE WBBL"/>
    <property type="match status" value="1"/>
</dbReference>
<dbReference type="SUPFAM" id="SSF53448">
    <property type="entry name" value="Nucleotide-diphospho-sugar transferases"/>
    <property type="match status" value="1"/>
</dbReference>
<sequence>MLQDRSLLSMGISHQKKGDFPSAMKDFSGSLVGASSDIVAEQAYFNMVVLSQSFAKSDSIVEIDLDNSEFGKVEKEIFAIDQLNLEILSRLNEMAIQNAAHVVCLGKVTFAKLAFIAFHAFYWSSAIRSDEFEDTYKFLGQNKIGCSNQQIEKIQRLSEPASMRSKLTSGDYKSNLKSFICDRFDGVLDCLESVVEVVLGKREVDWEVSIVIPNLDGASLLEDLFASLFEHVDQRQLKLEVIVIDHNSSDNSEEVCQRYKNRFDLRFINRGRNYSFSSSCNLGAKKAKYSNLLFLNNDIVFQSDSISESLKLFDRSNTGCVGVRMLNESGDIVHNGIEFKWEDSRGYFIPKNIIEPTSSTLNQVAVTGAHLLLKKSDFDKVGGFDESFYYGLEDVDLCLRVVKFLQKRVLLNENSKVVHKNEVTRMRLPRVAFDAERDRNHRIFKSVWGGVVNNWQHERKRSENGQNYQQNYNREEYAGLISSNEPDHSQAVSFIDYGYSNEFDSYVYRKESFLKGIFRCWISAAKEKDLDDIKVLFLVDDNILGGSKIEFDRPDVYKATGRPAGEAVFNIPKTYLDGKPHDFKVVITTAFASKVVFESHFSEKSEWVEIRETAELEGKFVILLSSHNLKVQGAQTSLFQTVIGLKNDARLFPVVFSPVDGPLRHQYEANGIPVIIQSYPRVNGQTKNSWLSEFKYFVECITALQPKVIVANTLQSYQTAIAGLCLDMPTVLVPRESEEPADYFSNLPKYLRGYADSLVSSVDQAVFVAKATQKLWKHANMDNQRVIYNGLAISELEKKVAGETKESARISFGFSSNDKVILSVGTVCERKGQLDLIRSIPSILRNNVEESIKFVIVGMNDNEYSMALKDAVSRFPQKVQESVFLLPQTEQSNDTLVQKLLLASDLFVISSIYESYPRVVLEALYFGLPVIATPCFGVLEQIDDGKSGFFYQEGNYHDLSEKICTLVCDDRLLEQHSNEAYKKFESLTSYEDMVSEYRQLVLSLAGHAF</sequence>
<keyword evidence="3" id="KW-0808">Transferase</keyword>
<dbReference type="PANTHER" id="PTHR43179">
    <property type="entry name" value="RHAMNOSYLTRANSFERASE WBBL"/>
    <property type="match status" value="1"/>
</dbReference>
<keyword evidence="4" id="KW-1185">Reference proteome</keyword>
<dbReference type="EMBL" id="AAOE01000029">
    <property type="protein sequence ID" value="EAR07916.1"/>
    <property type="molecule type" value="Genomic_DNA"/>
</dbReference>
<accession>A4BIY3</accession>